<dbReference type="InterPro" id="IPR009081">
    <property type="entry name" value="PP-bd_ACP"/>
</dbReference>
<feature type="domain" description="PKS/mFAS DH" evidence="9">
    <location>
        <begin position="1098"/>
        <end position="1412"/>
    </location>
</feature>
<feature type="domain" description="Carrier" evidence="7">
    <location>
        <begin position="1590"/>
        <end position="1667"/>
    </location>
</feature>
<dbReference type="InterPro" id="IPR032088">
    <property type="entry name" value="SAT"/>
</dbReference>
<feature type="region of interest" description="N-terminal hotdog fold" evidence="5">
    <location>
        <begin position="1098"/>
        <end position="1239"/>
    </location>
</feature>
<dbReference type="PROSITE" id="PS52004">
    <property type="entry name" value="KS3_2"/>
    <property type="match status" value="1"/>
</dbReference>
<dbReference type="SMART" id="SM00827">
    <property type="entry name" value="PKS_AT"/>
    <property type="match status" value="1"/>
</dbReference>
<dbReference type="InterPro" id="IPR014043">
    <property type="entry name" value="Acyl_transferase_dom"/>
</dbReference>
<feature type="region of interest" description="C-terminal hotdog fold" evidence="5">
    <location>
        <begin position="1267"/>
        <end position="1412"/>
    </location>
</feature>
<dbReference type="Pfam" id="PF22621">
    <property type="entry name" value="CurL-like_PKS_C"/>
    <property type="match status" value="1"/>
</dbReference>
<dbReference type="Pfam" id="PF00975">
    <property type="entry name" value="Thioesterase"/>
    <property type="match status" value="1"/>
</dbReference>
<keyword evidence="3" id="KW-0808">Transferase</keyword>
<dbReference type="Gene3D" id="3.30.70.250">
    <property type="entry name" value="Malonyl-CoA ACP transacylase, ACP-binding"/>
    <property type="match status" value="1"/>
</dbReference>
<dbReference type="Gene3D" id="3.30.70.3290">
    <property type="match status" value="1"/>
</dbReference>
<dbReference type="InterPro" id="IPR016039">
    <property type="entry name" value="Thiolase-like"/>
</dbReference>
<dbReference type="Gene3D" id="3.10.129.110">
    <property type="entry name" value="Polyketide synthase dehydratase"/>
    <property type="match status" value="1"/>
</dbReference>
<dbReference type="SUPFAM" id="SSF52151">
    <property type="entry name" value="FabD/lysophospholipase-like"/>
    <property type="match status" value="1"/>
</dbReference>
<dbReference type="RefSeq" id="XP_070919419.1">
    <property type="nucleotide sequence ID" value="XM_071063318.1"/>
</dbReference>
<dbReference type="SMART" id="SM00825">
    <property type="entry name" value="PKS_KS"/>
    <property type="match status" value="1"/>
</dbReference>
<dbReference type="SMART" id="SM00823">
    <property type="entry name" value="PKS_PP"/>
    <property type="match status" value="2"/>
</dbReference>
<dbReference type="InterPro" id="IPR016035">
    <property type="entry name" value="Acyl_Trfase/lysoPLipase"/>
</dbReference>
<dbReference type="InterPro" id="IPR001031">
    <property type="entry name" value="Thioesterase"/>
</dbReference>
<dbReference type="InterPro" id="IPR001227">
    <property type="entry name" value="Ac_transferase_dom_sf"/>
</dbReference>
<feature type="region of interest" description="Disordered" evidence="6">
    <location>
        <begin position="1421"/>
        <end position="1444"/>
    </location>
</feature>
<evidence type="ECO:0000256" key="3">
    <source>
        <dbReference type="ARBA" id="ARBA00022679"/>
    </source>
</evidence>
<dbReference type="PROSITE" id="PS52019">
    <property type="entry name" value="PKS_MFAS_DH"/>
    <property type="match status" value="1"/>
</dbReference>
<comment type="caution">
    <text evidence="10">The sequence shown here is derived from an EMBL/GenBank/DDBJ whole genome shotgun (WGS) entry which is preliminary data.</text>
</comment>
<dbReference type="InterPro" id="IPR016036">
    <property type="entry name" value="Malonyl_transacylase_ACP-bd"/>
</dbReference>
<dbReference type="SUPFAM" id="SSF53474">
    <property type="entry name" value="alpha/beta-Hydrolases"/>
    <property type="match status" value="1"/>
</dbReference>
<dbReference type="InterPro" id="IPR042104">
    <property type="entry name" value="PKS_dehydratase_sf"/>
</dbReference>
<proteinExistence type="predicted"/>
<gene>
    <name evidence="10" type="ORF">MFIFM68171_07898</name>
</gene>
<dbReference type="PROSITE" id="PS50075">
    <property type="entry name" value="CARRIER"/>
    <property type="match status" value="2"/>
</dbReference>
<dbReference type="InterPro" id="IPR006162">
    <property type="entry name" value="Ppantetheine_attach_site"/>
</dbReference>
<dbReference type="PANTHER" id="PTHR43775:SF45">
    <property type="entry name" value="CONIDIAL PIGMENT POLYKETIDE SYNTHASE ALB1"/>
    <property type="match status" value="1"/>
</dbReference>
<keyword evidence="4" id="KW-0511">Multifunctional enzyme</keyword>
<dbReference type="CDD" id="cd00833">
    <property type="entry name" value="PKS"/>
    <property type="match status" value="1"/>
</dbReference>
<feature type="active site" description="Proton donor; for dehydratase activity" evidence="5">
    <location>
        <position position="1325"/>
    </location>
</feature>
<protein>
    <recommendedName>
        <fullName evidence="12">Polyketide synthase</fullName>
    </recommendedName>
</protein>
<dbReference type="SUPFAM" id="SSF53901">
    <property type="entry name" value="Thiolase-like"/>
    <property type="match status" value="1"/>
</dbReference>
<dbReference type="Pfam" id="PF02801">
    <property type="entry name" value="Ketoacyl-synt_C"/>
    <property type="match status" value="1"/>
</dbReference>
<keyword evidence="2" id="KW-0597">Phosphoprotein</keyword>
<dbReference type="InterPro" id="IPR049900">
    <property type="entry name" value="PKS_mFAS_DH"/>
</dbReference>
<feature type="active site" description="Proton acceptor; for dehydratase activity" evidence="5">
    <location>
        <position position="1138"/>
    </location>
</feature>
<evidence type="ECO:0000259" key="8">
    <source>
        <dbReference type="PROSITE" id="PS52004"/>
    </source>
</evidence>
<dbReference type="Gene3D" id="3.40.47.10">
    <property type="match status" value="1"/>
</dbReference>
<dbReference type="SUPFAM" id="SSF47336">
    <property type="entry name" value="ACP-like"/>
    <property type="match status" value="2"/>
</dbReference>
<evidence type="ECO:0008006" key="12">
    <source>
        <dbReference type="Google" id="ProtNLM"/>
    </source>
</evidence>
<dbReference type="Pfam" id="PF00550">
    <property type="entry name" value="PP-binding"/>
    <property type="match status" value="2"/>
</dbReference>
<dbReference type="InterPro" id="IPR020841">
    <property type="entry name" value="PKS_Beta-ketoAc_synthase_dom"/>
</dbReference>
<reference evidence="10 11" key="1">
    <citation type="submission" date="2024-09" db="EMBL/GenBank/DDBJ databases">
        <title>Itraconazole resistance in Madurella fahalii resulting from another homologue of gene encoding cytochrome P450 14-alpha sterol demethylase (CYP51).</title>
        <authorList>
            <person name="Yoshioka I."/>
            <person name="Fahal A.H."/>
            <person name="Kaneko S."/>
            <person name="Yaguchi T."/>
        </authorList>
    </citation>
    <scope>NUCLEOTIDE SEQUENCE [LARGE SCALE GENOMIC DNA]</scope>
    <source>
        <strain evidence="10 11">IFM 68171</strain>
    </source>
</reference>
<dbReference type="Pfam" id="PF00698">
    <property type="entry name" value="Acyl_transf_1"/>
    <property type="match status" value="1"/>
</dbReference>
<evidence type="ECO:0000313" key="11">
    <source>
        <dbReference type="Proteomes" id="UP001628179"/>
    </source>
</evidence>
<dbReference type="Pfam" id="PF16073">
    <property type="entry name" value="SAT"/>
    <property type="match status" value="1"/>
</dbReference>
<dbReference type="PANTHER" id="PTHR43775">
    <property type="entry name" value="FATTY ACID SYNTHASE"/>
    <property type="match status" value="1"/>
</dbReference>
<dbReference type="EMBL" id="BAAFSV010000004">
    <property type="protein sequence ID" value="GAB1317688.1"/>
    <property type="molecule type" value="Genomic_DNA"/>
</dbReference>
<dbReference type="Gene3D" id="3.40.50.1820">
    <property type="entry name" value="alpha/beta hydrolase"/>
    <property type="match status" value="1"/>
</dbReference>
<dbReference type="InterPro" id="IPR036736">
    <property type="entry name" value="ACP-like_sf"/>
</dbReference>
<keyword evidence="1" id="KW-0596">Phosphopantetheine</keyword>
<dbReference type="InterPro" id="IPR029058">
    <property type="entry name" value="AB_hydrolase_fold"/>
</dbReference>
<evidence type="ECO:0000256" key="2">
    <source>
        <dbReference type="ARBA" id="ARBA00022553"/>
    </source>
</evidence>
<dbReference type="SMART" id="SM01294">
    <property type="entry name" value="PKS_PP_betabranch"/>
    <property type="match status" value="1"/>
</dbReference>
<feature type="compositionally biased region" description="Low complexity" evidence="6">
    <location>
        <begin position="1559"/>
        <end position="1569"/>
    </location>
</feature>
<feature type="region of interest" description="Disordered" evidence="6">
    <location>
        <begin position="1547"/>
        <end position="1587"/>
    </location>
</feature>
<evidence type="ECO:0000256" key="4">
    <source>
        <dbReference type="ARBA" id="ARBA00023268"/>
    </source>
</evidence>
<dbReference type="GeneID" id="98178641"/>
<sequence length="1973" mass="214953">MASSAMPTAPDSTVRQYQVLPFGDLSSSGFEEEPQSLLHVKTNPLLTPFFTRVALRLRRLIGGLSYQQQDLFPHFTTLIDLLSRLEETKGTPILRFFALNVYEIALFIVEHEGGTRPYPSPCNTYVVGPCTGGFAAAAVSCSQALPDLVPLAVEAALAAFRTALCSWLAGQNITSSPLREDAVESWSAAVSPKEKNGTVEEILKLLESSEVVRSDTKLYISVTTPSQAATISGPPSVLQKFLIEKSDRLRAWDLDIRSPFHTSVIFDETDVDNIVDRIPDDDVATSRPPRLLLLSPSTGEIIVAPTFKALLREMVRETLQKPVRWDLVASKCGSLLAEVQASKCTILPFCQQRWANAQHCLDCPRHNLPYQHFARFRARGTTYRFPDADSNEAFWVLLRAGRDVHRNCNAFDDGASGYCRADAVGTVILKRLEDAEADNDPIFGVIVGTATNHCGQTDSITRPHEGDQASVFKRIMRYAGVDPLDISYIQMHGTGTQAGDATEMNSVLSVFVPNKKRTGSTTQRPLYLGSAKASIGHAESASGVSSLIKVLMMMKQNEIPPHCGIKTRINHNYPLDLAERGVRIAFNPTPWRREDSVSGKRAAFLNNFSAAGGNTAVLLEDAPSQSSVEPVVVDPRPVHVVAVTAKTSKSLVGNLDALLSWLEANPHTSLPALSYTTTARRMHHNHLTMIAAKPIPSAGKTANVVFAFTGQGTLYSGMGKELFAYNASFRADMLRFNRLATDQGFPSFLGLVDGSQAVDSANDLDVVASQLALTCVQMALVRRWRSLGITPSAVVGHSLGEYAAFYTAGVITAADAIYLVGQRAALLQEYCVPGTHAMLAVKTTIEILNELIREGGSRCEFACANQPAGHVISGRLEDVSEVEKRVTAMELKSVRLDLPFAFHSAQVEAILAPFEAAASHSVVYHAPTVPVPSPLLSRVVQEGESGVLDASYLVRACRGKVDFAGLLEAAKEDNLVNDRTIWPEIGVHPACGDMIKGTLGSDCITLASLRKNADCYKTLAAALESLYLAGLGIEWNEYHRDFPAALNVVQLPRYSCDLKKYWIQYRNDFCLTKGEGMVQAIDAATATHTPAAAVAPQHKCLSPSVQRVLEEIHGVDQSSLLVESDIFDDRLLPVLHGHVVHGAHLAPSSLYADVALTIAQYMLQGPGLSPLTTGIDVADVKVDAPLIAQPTESTHLFRVSATADWSTSSISMSIFSVDSNGKRTKTHARLEAHVFPEQRWLDEWRRNTHLILSRIEALIQGIHSGDSHKLKRGMVYKLFGAVVEYSRDYQGMKEVVLDSGQLEAVSTVKFQVDDGGFAVNPRWIDSLGGIAGFIMNGNDAVESDKQVFINHGWERLRISEKLDPAKTYSAYNRMQLVEKTLYAGDTYILHEGRTVAIFQGVKFQGVPRHVLDHVLPPRKAIPKASATNPTTRAIDPPEVQPRAPPVFLENPRKARSTEPSWQPSKKQHTSLLGFFDRVLSIICQELGVSPTELKPESEFADFGLDSLLSLTITARVREELQKDLPSSLFIEYPTIASLQALLDDQAAHSGSDGMPTPPSRSRSVSSGTSDATHITAPTPLEDGVANGGSDNRKATLLFLEQTIAEETGVPISELAPSICLADIGVDSLLALTITAKLRDALGDAIPTTLFTENGTLREVEEELASVLGLEAQCDTQPPLLSRPGAALHGNVDMNSISSPPHATSVLLWGNMRTATALLFLLPDGSGSATSYVALGPTVVGNVAVYGLNCPWRKTAEEMSRLNVDMTILAAKYVAEIQRLLVQQKQQASSDRRNIPFAIGGWSAGGIIAVEAARQLRGVGQCVDKLILLDSPNPIGLQNPPQRMYDFFDSIGIFGGGRNKMPDWLRAHFSAFIRILDDYEPTPLPDAPPTLIVYARDGVCKDPHGPRPEMRPDDPREMLWLLNNRTDFSAGGWASLLGRDRLTIRVLDDVNHFSLMDTSPVMKRLGQVVGEFLV</sequence>
<dbReference type="SUPFAM" id="SSF55048">
    <property type="entry name" value="Probable ACP-binding domain of malonyl-CoA ACP transacylase"/>
    <property type="match status" value="1"/>
</dbReference>
<feature type="domain" description="Ketosynthase family 3 (KS3)" evidence="8">
    <location>
        <begin position="398"/>
        <end position="621"/>
    </location>
</feature>
<dbReference type="InterPro" id="IPR020806">
    <property type="entry name" value="PKS_PP-bd"/>
</dbReference>
<dbReference type="InterPro" id="IPR049552">
    <property type="entry name" value="PKS_DH_N"/>
</dbReference>
<dbReference type="Gene3D" id="3.40.366.10">
    <property type="entry name" value="Malonyl-Coenzyme A Acyl Carrier Protein, domain 2"/>
    <property type="match status" value="1"/>
</dbReference>
<dbReference type="InterPro" id="IPR014030">
    <property type="entry name" value="Ketoacyl_synth_N"/>
</dbReference>
<dbReference type="Proteomes" id="UP001628179">
    <property type="component" value="Unassembled WGS sequence"/>
</dbReference>
<evidence type="ECO:0000256" key="1">
    <source>
        <dbReference type="ARBA" id="ARBA00022450"/>
    </source>
</evidence>
<feature type="domain" description="Carrier" evidence="7">
    <location>
        <begin position="1469"/>
        <end position="1546"/>
    </location>
</feature>
<evidence type="ECO:0000256" key="6">
    <source>
        <dbReference type="SAM" id="MobiDB-lite"/>
    </source>
</evidence>
<dbReference type="Pfam" id="PF00109">
    <property type="entry name" value="ketoacyl-synt"/>
    <property type="match status" value="1"/>
</dbReference>
<evidence type="ECO:0000259" key="9">
    <source>
        <dbReference type="PROSITE" id="PS52019"/>
    </source>
</evidence>
<keyword evidence="11" id="KW-1185">Reference proteome</keyword>
<name>A0ABQ0GIV8_9PEZI</name>
<dbReference type="Gene3D" id="1.10.1200.10">
    <property type="entry name" value="ACP-like"/>
    <property type="match status" value="2"/>
</dbReference>
<evidence type="ECO:0000256" key="5">
    <source>
        <dbReference type="PROSITE-ProRule" id="PRU01363"/>
    </source>
</evidence>
<dbReference type="InterPro" id="IPR050091">
    <property type="entry name" value="PKS_NRPS_Biosynth_Enz"/>
</dbReference>
<dbReference type="PROSITE" id="PS00012">
    <property type="entry name" value="PHOSPHOPANTETHEINE"/>
    <property type="match status" value="2"/>
</dbReference>
<dbReference type="Pfam" id="PF21089">
    <property type="entry name" value="PKS_DH_N"/>
    <property type="match status" value="1"/>
</dbReference>
<organism evidence="10 11">
    <name type="scientific">Madurella fahalii</name>
    <dbReference type="NCBI Taxonomy" id="1157608"/>
    <lineage>
        <taxon>Eukaryota</taxon>
        <taxon>Fungi</taxon>
        <taxon>Dikarya</taxon>
        <taxon>Ascomycota</taxon>
        <taxon>Pezizomycotina</taxon>
        <taxon>Sordariomycetes</taxon>
        <taxon>Sordariomycetidae</taxon>
        <taxon>Sordariales</taxon>
        <taxon>Sordariales incertae sedis</taxon>
        <taxon>Madurella</taxon>
    </lineage>
</organism>
<dbReference type="InterPro" id="IPR014031">
    <property type="entry name" value="Ketoacyl_synth_C"/>
</dbReference>
<dbReference type="NCBIfam" id="TIGR04532">
    <property type="entry name" value="PT_fungal_PKS"/>
    <property type="match status" value="1"/>
</dbReference>
<dbReference type="InterPro" id="IPR030918">
    <property type="entry name" value="PT_fungal_PKS"/>
</dbReference>
<evidence type="ECO:0000313" key="10">
    <source>
        <dbReference type="EMBL" id="GAB1317688.1"/>
    </source>
</evidence>
<accession>A0ABQ0GIV8</accession>
<evidence type="ECO:0000259" key="7">
    <source>
        <dbReference type="PROSITE" id="PS50075"/>
    </source>
</evidence>